<name>A0A2M7G405_9BACT</name>
<dbReference type="InterPro" id="IPR007157">
    <property type="entry name" value="PspA_VIPP1"/>
</dbReference>
<organism evidence="3 4">
    <name type="scientific">bacterium (Candidatus Blackallbacteria) CG17_big_fil_post_rev_8_21_14_2_50_48_46</name>
    <dbReference type="NCBI Taxonomy" id="2014261"/>
    <lineage>
        <taxon>Bacteria</taxon>
        <taxon>Candidatus Blackallbacteria</taxon>
    </lineage>
</organism>
<protein>
    <recommendedName>
        <fullName evidence="5">Phage shock protein A</fullName>
    </recommendedName>
</protein>
<dbReference type="PANTHER" id="PTHR31088">
    <property type="entry name" value="MEMBRANE-ASSOCIATED PROTEIN VIPP1, CHLOROPLASTIC"/>
    <property type="match status" value="1"/>
</dbReference>
<evidence type="ECO:0000313" key="3">
    <source>
        <dbReference type="EMBL" id="PIW16612.1"/>
    </source>
</evidence>
<comment type="caution">
    <text evidence="3">The sequence shown here is derived from an EMBL/GenBank/DDBJ whole genome shotgun (WGS) entry which is preliminary data.</text>
</comment>
<dbReference type="EMBL" id="PFFQ01000037">
    <property type="protein sequence ID" value="PIW16612.1"/>
    <property type="molecule type" value="Genomic_DNA"/>
</dbReference>
<reference evidence="3 4" key="1">
    <citation type="submission" date="2017-09" db="EMBL/GenBank/DDBJ databases">
        <title>Depth-based differentiation of microbial function through sediment-hosted aquifers and enrichment of novel symbionts in the deep terrestrial subsurface.</title>
        <authorList>
            <person name="Probst A.J."/>
            <person name="Ladd B."/>
            <person name="Jarett J.K."/>
            <person name="Geller-Mcgrath D.E."/>
            <person name="Sieber C.M."/>
            <person name="Emerson J.B."/>
            <person name="Anantharaman K."/>
            <person name="Thomas B.C."/>
            <person name="Malmstrom R."/>
            <person name="Stieglmeier M."/>
            <person name="Klingl A."/>
            <person name="Woyke T."/>
            <person name="Ryan C.M."/>
            <person name="Banfield J.F."/>
        </authorList>
    </citation>
    <scope>NUCLEOTIDE SEQUENCE [LARGE SCALE GENOMIC DNA]</scope>
    <source>
        <strain evidence="3">CG17_big_fil_post_rev_8_21_14_2_50_48_46</strain>
    </source>
</reference>
<dbReference type="Pfam" id="PF04012">
    <property type="entry name" value="PspA_IM30"/>
    <property type="match status" value="1"/>
</dbReference>
<evidence type="ECO:0008006" key="5">
    <source>
        <dbReference type="Google" id="ProtNLM"/>
    </source>
</evidence>
<proteinExistence type="inferred from homology"/>
<feature type="coiled-coil region" evidence="2">
    <location>
        <begin position="115"/>
        <end position="142"/>
    </location>
</feature>
<gene>
    <name evidence="3" type="ORF">COW36_12660</name>
</gene>
<evidence type="ECO:0000256" key="2">
    <source>
        <dbReference type="SAM" id="Coils"/>
    </source>
</evidence>
<dbReference type="PANTHER" id="PTHR31088:SF6">
    <property type="entry name" value="PHAGE SHOCK PROTEIN A"/>
    <property type="match status" value="1"/>
</dbReference>
<dbReference type="Proteomes" id="UP000231019">
    <property type="component" value="Unassembled WGS sequence"/>
</dbReference>
<comment type="similarity">
    <text evidence="1">Belongs to the PspA/Vipp/IM30 family.</text>
</comment>
<keyword evidence="2" id="KW-0175">Coiled coil</keyword>
<accession>A0A2M7G405</accession>
<sequence length="225" mass="25106">MGILDRISTVLKANINDLIDKAEDPEKMLKQLMIDMEKDLIEVRKEVALAIQTEKRLHQQYTQNENQAVGWEEKATLALKSGREDLAREALQRRNTYQQTAVGFQSQWETQNKNVEMLKGQLSQLESKMNEARIKKDLLIARSRQAKAQQQISKTMGKIGESRALSAFSRLEDKVMEQEALASAYGDLNLLGPGAGIEDEFAKLSASSGVDDDLAALKAKLNAGD</sequence>
<evidence type="ECO:0000313" key="4">
    <source>
        <dbReference type="Proteomes" id="UP000231019"/>
    </source>
</evidence>
<dbReference type="AlphaFoldDB" id="A0A2M7G405"/>
<evidence type="ECO:0000256" key="1">
    <source>
        <dbReference type="ARBA" id="ARBA00043985"/>
    </source>
</evidence>